<evidence type="ECO:0000313" key="1">
    <source>
        <dbReference type="EMBL" id="NYZ69423.1"/>
    </source>
</evidence>
<comment type="caution">
    <text evidence="1">The sequence shown here is derived from an EMBL/GenBank/DDBJ whole genome shotgun (WGS) entry which is preliminary data.</text>
</comment>
<protein>
    <submittedName>
        <fullName evidence="1">Uncharacterized protein</fullName>
    </submittedName>
</protein>
<gene>
    <name evidence="1" type="ORF">H0A36_25745</name>
</gene>
<name>A0A853I7Y1_9GAMM</name>
<keyword evidence="2" id="KW-1185">Reference proteome</keyword>
<organism evidence="1 2">
    <name type="scientific">Spartinivicinus marinus</name>
    <dbReference type="NCBI Taxonomy" id="2994442"/>
    <lineage>
        <taxon>Bacteria</taxon>
        <taxon>Pseudomonadati</taxon>
        <taxon>Pseudomonadota</taxon>
        <taxon>Gammaproteobacteria</taxon>
        <taxon>Oceanospirillales</taxon>
        <taxon>Zooshikellaceae</taxon>
        <taxon>Spartinivicinus</taxon>
    </lineage>
</organism>
<dbReference type="AlphaFoldDB" id="A0A853I7Y1"/>
<dbReference type="Proteomes" id="UP000569732">
    <property type="component" value="Unassembled WGS sequence"/>
</dbReference>
<reference evidence="1 2" key="1">
    <citation type="submission" date="2020-07" db="EMBL/GenBank/DDBJ databases">
        <title>Endozoicomonas sp. nov., isolated from sediment.</title>
        <authorList>
            <person name="Gu T."/>
        </authorList>
    </citation>
    <scope>NUCLEOTIDE SEQUENCE [LARGE SCALE GENOMIC DNA]</scope>
    <source>
        <strain evidence="1 2">SM1973</strain>
    </source>
</reference>
<dbReference type="EMBL" id="JACCKB010000084">
    <property type="protein sequence ID" value="NYZ69423.1"/>
    <property type="molecule type" value="Genomic_DNA"/>
</dbReference>
<proteinExistence type="predicted"/>
<accession>A0A853I7Y1</accession>
<dbReference type="RefSeq" id="WP_180571414.1">
    <property type="nucleotide sequence ID" value="NZ_JACCKB010000084.1"/>
</dbReference>
<sequence>MAGLWQQGELTQVGLNDNRISPYLKCWIHQHTTLVVGAIGEGTTKDISATWSSPFETDSLGAQEPVQKSAGLTQSLTGLTSVTTLNSQQVWEGNQPHQFTLSLQLYALVDPKNEVEAAIKALELMATPDVNDLVPLGRKPESVWINIGRNVMCGPCVIESLQVPLDGPRDKNGYLLEALVQLSIKTEKMLARRDIPATYG</sequence>
<evidence type="ECO:0000313" key="2">
    <source>
        <dbReference type="Proteomes" id="UP000569732"/>
    </source>
</evidence>